<dbReference type="PRINTS" id="PR00419">
    <property type="entry name" value="ADXRDTASE"/>
</dbReference>
<evidence type="ECO:0000256" key="10">
    <source>
        <dbReference type="ARBA" id="ARBA00047776"/>
    </source>
</evidence>
<evidence type="ECO:0000256" key="3">
    <source>
        <dbReference type="ARBA" id="ARBA00022630"/>
    </source>
</evidence>
<evidence type="ECO:0000256" key="7">
    <source>
        <dbReference type="ARBA" id="ARBA00023002"/>
    </source>
</evidence>
<dbReference type="Pfam" id="PF07992">
    <property type="entry name" value="Pyr_redox_2"/>
    <property type="match status" value="1"/>
</dbReference>
<dbReference type="InterPro" id="IPR017900">
    <property type="entry name" value="4Fe4S_Fe_S_CS"/>
</dbReference>
<accession>A0A231GT23</accession>
<reference evidence="13 14" key="1">
    <citation type="submission" date="2017-07" db="EMBL/GenBank/DDBJ databases">
        <title>First draft Genome Sequence of Nocardia cerradoensis isolated from human infection.</title>
        <authorList>
            <person name="Carrasco G."/>
        </authorList>
    </citation>
    <scope>NUCLEOTIDE SEQUENCE [LARGE SCALE GENOMIC DNA]</scope>
    <source>
        <strain evidence="13 14">CNM20130759</strain>
    </source>
</reference>
<dbReference type="GO" id="GO:0046872">
    <property type="term" value="F:metal ion binding"/>
    <property type="evidence" value="ECO:0007669"/>
    <property type="project" value="UniProtKB-KW"/>
</dbReference>
<evidence type="ECO:0000256" key="1">
    <source>
        <dbReference type="ARBA" id="ARBA00001974"/>
    </source>
</evidence>
<evidence type="ECO:0000256" key="9">
    <source>
        <dbReference type="ARBA" id="ARBA00023014"/>
    </source>
</evidence>
<dbReference type="AlphaFoldDB" id="A0A231GT23"/>
<dbReference type="Gene3D" id="3.50.50.60">
    <property type="entry name" value="FAD/NAD(P)-binding domain"/>
    <property type="match status" value="1"/>
</dbReference>
<dbReference type="Gene3D" id="3.30.70.20">
    <property type="match status" value="1"/>
</dbReference>
<evidence type="ECO:0000259" key="12">
    <source>
        <dbReference type="PROSITE" id="PS51379"/>
    </source>
</evidence>
<protein>
    <recommendedName>
        <fullName evidence="2">ferredoxin--NADP(+) reductase</fullName>
        <ecNumber evidence="2">1.18.1.2</ecNumber>
    </recommendedName>
</protein>
<keyword evidence="3" id="KW-0285">Flavoprotein</keyword>
<evidence type="ECO:0000256" key="8">
    <source>
        <dbReference type="ARBA" id="ARBA00023004"/>
    </source>
</evidence>
<dbReference type="SUPFAM" id="SSF51971">
    <property type="entry name" value="Nucleotide-binding domain"/>
    <property type="match status" value="2"/>
</dbReference>
<dbReference type="SUPFAM" id="SSF54862">
    <property type="entry name" value="4Fe-4S ferredoxins"/>
    <property type="match status" value="1"/>
</dbReference>
<dbReference type="InterPro" id="IPR017896">
    <property type="entry name" value="4Fe4S_Fe-S-bd"/>
</dbReference>
<dbReference type="GO" id="GO:0004324">
    <property type="term" value="F:ferredoxin-NADP+ reductase activity"/>
    <property type="evidence" value="ECO:0007669"/>
    <property type="project" value="UniProtKB-EC"/>
</dbReference>
<dbReference type="Pfam" id="PF00037">
    <property type="entry name" value="Fer4"/>
    <property type="match status" value="1"/>
</dbReference>
<dbReference type="PROSITE" id="PS00198">
    <property type="entry name" value="4FE4S_FER_1"/>
    <property type="match status" value="1"/>
</dbReference>
<dbReference type="Gene3D" id="3.40.50.720">
    <property type="entry name" value="NAD(P)-binding Rossmann-like Domain"/>
    <property type="match status" value="1"/>
</dbReference>
<sequence>MAYVITQNCCNDASCLAACPVGCIHPTPDEPGFATAEMLYIDPDTCIDCGACADWCPVDAIKADSALTANQQPFRQLNADYYHDNPVRPGWRYKTPPAVVTLARGRLRVAIVGAGPAAWYCAKELLAQPDVEVSIFDRLPTPFGLVRHGVAPDHPATKRIVDQFRFDRDQARRLALFLNVEVGTHVTHADLMDHHHAVIYAHGAATDRRLDIAGEDLPGSLPATRLVAWYNGHPDHARLDPDLNGRRAVIIGNGNVALDIARLLTTDPGRLAGTDIADHALNALRHSTIEEVVIVGRRSAADAAFTTPELLALTQLTDVDVVLDTPITAEEANSAVDAAARRKLALLTPLPTAEQDRTPGRKRIVLRFNSTPVEIVGTSTVEGVVLATTETRVDPDGIRRPIVGDHTETLPAGLVIRSIGFKGTPLPDIPFDDATGTVPNQAGRVTESGSQRPLPGVYTAGWIKRGPTGVIGTNRLCAQQTVANLLEDFLADRLVTPRTGGDELARLVRSRQPDTVDSRGWSAIDTAERSAGAATQRPRRKFTDRDALLDAARQRPARRLPLIPARSA</sequence>
<evidence type="ECO:0000256" key="2">
    <source>
        <dbReference type="ARBA" id="ARBA00013223"/>
    </source>
</evidence>
<dbReference type="RefSeq" id="WP_094028441.1">
    <property type="nucleotide sequence ID" value="NZ_NGAF01000068.1"/>
</dbReference>
<gene>
    <name evidence="13" type="primary">fprB_5</name>
    <name evidence="13" type="ORF">B7C42_08155</name>
</gene>
<evidence type="ECO:0000256" key="6">
    <source>
        <dbReference type="ARBA" id="ARBA00022857"/>
    </source>
</evidence>
<evidence type="ECO:0000256" key="11">
    <source>
        <dbReference type="SAM" id="MobiDB-lite"/>
    </source>
</evidence>
<evidence type="ECO:0000313" key="14">
    <source>
        <dbReference type="Proteomes" id="UP000215506"/>
    </source>
</evidence>
<dbReference type="PANTHER" id="PTHR48467">
    <property type="entry name" value="GLUTAMATE SYNTHASE 1 [NADH], CHLOROPLASTIC-LIKE"/>
    <property type="match status" value="1"/>
</dbReference>
<evidence type="ECO:0000313" key="13">
    <source>
        <dbReference type="EMBL" id="OXR39770.1"/>
    </source>
</evidence>
<keyword evidence="4" id="KW-0479">Metal-binding</keyword>
<dbReference type="EMBL" id="NGAF01000068">
    <property type="protein sequence ID" value="OXR39770.1"/>
    <property type="molecule type" value="Genomic_DNA"/>
</dbReference>
<evidence type="ECO:0000256" key="4">
    <source>
        <dbReference type="ARBA" id="ARBA00022723"/>
    </source>
</evidence>
<keyword evidence="8" id="KW-0408">Iron</keyword>
<dbReference type="CDD" id="cd04410">
    <property type="entry name" value="DMSOR_beta-like"/>
    <property type="match status" value="1"/>
</dbReference>
<comment type="catalytic activity">
    <reaction evidence="10">
        <text>2 reduced [2Fe-2S]-[ferredoxin] + NADP(+) + H(+) = 2 oxidized [2Fe-2S]-[ferredoxin] + NADPH</text>
        <dbReference type="Rhea" id="RHEA:20125"/>
        <dbReference type="Rhea" id="RHEA-COMP:10000"/>
        <dbReference type="Rhea" id="RHEA-COMP:10001"/>
        <dbReference type="ChEBI" id="CHEBI:15378"/>
        <dbReference type="ChEBI" id="CHEBI:33737"/>
        <dbReference type="ChEBI" id="CHEBI:33738"/>
        <dbReference type="ChEBI" id="CHEBI:57783"/>
        <dbReference type="ChEBI" id="CHEBI:58349"/>
        <dbReference type="EC" id="1.18.1.2"/>
    </reaction>
</comment>
<feature type="domain" description="4Fe-4S ferredoxin-type" evidence="12">
    <location>
        <begin position="37"/>
        <end position="66"/>
    </location>
</feature>
<comment type="cofactor">
    <cofactor evidence="1">
        <name>FAD</name>
        <dbReference type="ChEBI" id="CHEBI:57692"/>
    </cofactor>
</comment>
<keyword evidence="6" id="KW-0521">NADP</keyword>
<feature type="region of interest" description="Disordered" evidence="11">
    <location>
        <begin position="516"/>
        <end position="568"/>
    </location>
</feature>
<feature type="compositionally biased region" description="Low complexity" evidence="11">
    <location>
        <begin position="559"/>
        <end position="568"/>
    </location>
</feature>
<dbReference type="InterPro" id="IPR036188">
    <property type="entry name" value="FAD/NAD-bd_sf"/>
</dbReference>
<dbReference type="EC" id="1.18.1.2" evidence="2"/>
<keyword evidence="14" id="KW-1185">Reference proteome</keyword>
<feature type="domain" description="4Fe-4S ferredoxin-type" evidence="12">
    <location>
        <begin position="1"/>
        <end position="29"/>
    </location>
</feature>
<organism evidence="13 14">
    <name type="scientific">Nocardia cerradoensis</name>
    <dbReference type="NCBI Taxonomy" id="85688"/>
    <lineage>
        <taxon>Bacteria</taxon>
        <taxon>Bacillati</taxon>
        <taxon>Actinomycetota</taxon>
        <taxon>Actinomycetes</taxon>
        <taxon>Mycobacteriales</taxon>
        <taxon>Nocardiaceae</taxon>
        <taxon>Nocardia</taxon>
    </lineage>
</organism>
<proteinExistence type="predicted"/>
<keyword evidence="7 13" id="KW-0560">Oxidoreductase</keyword>
<dbReference type="PANTHER" id="PTHR48467:SF1">
    <property type="entry name" value="GLUTAMATE SYNTHASE 1 [NADH], CHLOROPLASTIC-LIKE"/>
    <property type="match status" value="1"/>
</dbReference>
<evidence type="ECO:0000256" key="5">
    <source>
        <dbReference type="ARBA" id="ARBA00022827"/>
    </source>
</evidence>
<dbReference type="InterPro" id="IPR023753">
    <property type="entry name" value="FAD/NAD-binding_dom"/>
</dbReference>
<keyword evidence="9" id="KW-0411">Iron-sulfur</keyword>
<name>A0A231GT23_9NOCA</name>
<dbReference type="Proteomes" id="UP000215506">
    <property type="component" value="Unassembled WGS sequence"/>
</dbReference>
<dbReference type="InterPro" id="IPR055275">
    <property type="entry name" value="Ferredox_Rdtase"/>
</dbReference>
<keyword evidence="5" id="KW-0274">FAD</keyword>
<dbReference type="PROSITE" id="PS51379">
    <property type="entry name" value="4FE4S_FER_2"/>
    <property type="match status" value="2"/>
</dbReference>
<dbReference type="GO" id="GO:0051536">
    <property type="term" value="F:iron-sulfur cluster binding"/>
    <property type="evidence" value="ECO:0007669"/>
    <property type="project" value="UniProtKB-KW"/>
</dbReference>
<comment type="caution">
    <text evidence="13">The sequence shown here is derived from an EMBL/GenBank/DDBJ whole genome shotgun (WGS) entry which is preliminary data.</text>
</comment>